<accession>A0ACB8C768</accession>
<evidence type="ECO:0000313" key="2">
    <source>
        <dbReference type="Proteomes" id="UP000821865"/>
    </source>
</evidence>
<evidence type="ECO:0000313" key="1">
    <source>
        <dbReference type="EMBL" id="KAH7936726.1"/>
    </source>
</evidence>
<proteinExistence type="predicted"/>
<gene>
    <name evidence="1" type="ORF">HPB49_003411</name>
</gene>
<sequence length="548" mass="58482">MALLALALLVATCSGAEVCGDTRDGADKGIVRPPRPLRTSERLNCTWTLRAAPGFRLLVRLDSVQLPSPALRSAALRLSVDGRVSEITRDCVNCLDATLAGETVEVRFVSSPLADGSEPGSFQLRYRAFNPNQCERPRPPSQGYVVGRDWQLGREVRFVCNPPLDPVGHAGASKARCELGGDGVPRWSRAAPRCAPSDCRRGPVRRDAGAGAIASPGYSEKRLPANRRCEWHISAQPGHQVWASFTQLRLPGAAGGDGPQLYLFDGDESTPLANMSGVQLKPPPLNVTSVSNRLIVLLLTSARPADDAVVYMEYAARPAACAEPAAPANGSLVAYSLGVGSRVAYRCHTGHAMVGDPAAECLPSGEWSASPPQCLPVQEPTDDNHQDVSEDVHVDTSAHDDLVVPLGGPRGFTMAPATTTDLAAATEIDEEEEPVTTAVTPQLPTATTVLPSSEEALDPLPQSSKLDRESAVICRWPLCRYNAIHAEISRLTRETSGGFRRVSVAAVLLRPNRDAAARFRRRRGRGPAFAASLGRVCCEARPAVIQVG</sequence>
<dbReference type="EMBL" id="CM023477">
    <property type="protein sequence ID" value="KAH7936726.1"/>
    <property type="molecule type" value="Genomic_DNA"/>
</dbReference>
<dbReference type="Proteomes" id="UP000821865">
    <property type="component" value="Chromosome 8"/>
</dbReference>
<protein>
    <submittedName>
        <fullName evidence="1">Uncharacterized protein</fullName>
    </submittedName>
</protein>
<comment type="caution">
    <text evidence="1">The sequence shown here is derived from an EMBL/GenBank/DDBJ whole genome shotgun (WGS) entry which is preliminary data.</text>
</comment>
<organism evidence="1 2">
    <name type="scientific">Dermacentor silvarum</name>
    <name type="common">Tick</name>
    <dbReference type="NCBI Taxonomy" id="543639"/>
    <lineage>
        <taxon>Eukaryota</taxon>
        <taxon>Metazoa</taxon>
        <taxon>Ecdysozoa</taxon>
        <taxon>Arthropoda</taxon>
        <taxon>Chelicerata</taxon>
        <taxon>Arachnida</taxon>
        <taxon>Acari</taxon>
        <taxon>Parasitiformes</taxon>
        <taxon>Ixodida</taxon>
        <taxon>Ixodoidea</taxon>
        <taxon>Ixodidae</taxon>
        <taxon>Rhipicephalinae</taxon>
        <taxon>Dermacentor</taxon>
    </lineage>
</organism>
<keyword evidence="2" id="KW-1185">Reference proteome</keyword>
<name>A0ACB8C768_DERSI</name>
<reference evidence="1" key="1">
    <citation type="submission" date="2020-05" db="EMBL/GenBank/DDBJ databases">
        <title>Large-scale comparative analyses of tick genomes elucidate their genetic diversity and vector capacities.</title>
        <authorList>
            <person name="Jia N."/>
            <person name="Wang J."/>
            <person name="Shi W."/>
            <person name="Du L."/>
            <person name="Sun Y."/>
            <person name="Zhan W."/>
            <person name="Jiang J."/>
            <person name="Wang Q."/>
            <person name="Zhang B."/>
            <person name="Ji P."/>
            <person name="Sakyi L.B."/>
            <person name="Cui X."/>
            <person name="Yuan T."/>
            <person name="Jiang B."/>
            <person name="Yang W."/>
            <person name="Lam T.T.-Y."/>
            <person name="Chang Q."/>
            <person name="Ding S."/>
            <person name="Wang X."/>
            <person name="Zhu J."/>
            <person name="Ruan X."/>
            <person name="Zhao L."/>
            <person name="Wei J."/>
            <person name="Que T."/>
            <person name="Du C."/>
            <person name="Cheng J."/>
            <person name="Dai P."/>
            <person name="Han X."/>
            <person name="Huang E."/>
            <person name="Gao Y."/>
            <person name="Liu J."/>
            <person name="Shao H."/>
            <person name="Ye R."/>
            <person name="Li L."/>
            <person name="Wei W."/>
            <person name="Wang X."/>
            <person name="Wang C."/>
            <person name="Yang T."/>
            <person name="Huo Q."/>
            <person name="Li W."/>
            <person name="Guo W."/>
            <person name="Chen H."/>
            <person name="Zhou L."/>
            <person name="Ni X."/>
            <person name="Tian J."/>
            <person name="Zhou Y."/>
            <person name="Sheng Y."/>
            <person name="Liu T."/>
            <person name="Pan Y."/>
            <person name="Xia L."/>
            <person name="Li J."/>
            <person name="Zhao F."/>
            <person name="Cao W."/>
        </authorList>
    </citation>
    <scope>NUCLEOTIDE SEQUENCE</scope>
    <source>
        <strain evidence="1">Dsil-2018</strain>
    </source>
</reference>